<organism evidence="1 2">
    <name type="scientific">Lonchura striata</name>
    <name type="common">white-rumped munia</name>
    <dbReference type="NCBI Taxonomy" id="40157"/>
    <lineage>
        <taxon>Eukaryota</taxon>
        <taxon>Metazoa</taxon>
        <taxon>Chordata</taxon>
        <taxon>Craniata</taxon>
        <taxon>Vertebrata</taxon>
        <taxon>Euteleostomi</taxon>
        <taxon>Archelosauria</taxon>
        <taxon>Archosauria</taxon>
        <taxon>Dinosauria</taxon>
        <taxon>Saurischia</taxon>
        <taxon>Theropoda</taxon>
        <taxon>Coelurosauria</taxon>
        <taxon>Aves</taxon>
        <taxon>Neognathae</taxon>
        <taxon>Neoaves</taxon>
        <taxon>Telluraves</taxon>
        <taxon>Australaves</taxon>
        <taxon>Passeriformes</taxon>
        <taxon>Passeroidea</taxon>
        <taxon>Estrildidae</taxon>
        <taxon>Estrildinae</taxon>
        <taxon>Lonchura</taxon>
    </lineage>
</organism>
<sequence length="18" mass="2143">MLWKNTEDNVSPSFSFIQ</sequence>
<keyword evidence="2" id="KW-1185">Reference proteome</keyword>
<evidence type="ECO:0000313" key="2">
    <source>
        <dbReference type="Proteomes" id="UP000197619"/>
    </source>
</evidence>
<comment type="caution">
    <text evidence="1">The sequence shown here is derived from an EMBL/GenBank/DDBJ whole genome shotgun (WGS) entry which is preliminary data.</text>
</comment>
<protein>
    <submittedName>
        <fullName evidence="1">Uncharacterized protein</fullName>
    </submittedName>
</protein>
<gene>
    <name evidence="1" type="ORF">RLOC_00009204</name>
</gene>
<accession>A0A218UIB8</accession>
<dbReference type="Proteomes" id="UP000197619">
    <property type="component" value="Unassembled WGS sequence"/>
</dbReference>
<dbReference type="EMBL" id="MUZQ01000285">
    <property type="protein sequence ID" value="OWK53484.1"/>
    <property type="molecule type" value="Genomic_DNA"/>
</dbReference>
<evidence type="ECO:0000313" key="1">
    <source>
        <dbReference type="EMBL" id="OWK53484.1"/>
    </source>
</evidence>
<name>A0A218UIB8_9PASE</name>
<proteinExistence type="predicted"/>
<dbReference type="AlphaFoldDB" id="A0A218UIB8"/>
<reference evidence="1 2" key="1">
    <citation type="submission" date="2017-05" db="EMBL/GenBank/DDBJ databases">
        <title>Genome of assembly of the Bengalese finch, Lonchura striata domestica.</title>
        <authorList>
            <person name="Colquitt B.M."/>
            <person name="Brainard M.S."/>
        </authorList>
    </citation>
    <scope>NUCLEOTIDE SEQUENCE [LARGE SCALE GENOMIC DNA]</scope>
    <source>
        <strain evidence="1">White83orange57</strain>
    </source>
</reference>